<dbReference type="Proteomes" id="UP000824258">
    <property type="component" value="Unassembled WGS sequence"/>
</dbReference>
<dbReference type="AlphaFoldDB" id="A0A9D1A8M9"/>
<organism evidence="1 2">
    <name type="scientific">Candidatus Avoscillospira stercoripullorum</name>
    <dbReference type="NCBI Taxonomy" id="2840709"/>
    <lineage>
        <taxon>Bacteria</taxon>
        <taxon>Bacillati</taxon>
        <taxon>Bacillota</taxon>
        <taxon>Clostridia</taxon>
        <taxon>Eubacteriales</taxon>
        <taxon>Oscillospiraceae</taxon>
        <taxon>Oscillospiraceae incertae sedis</taxon>
        <taxon>Candidatus Avoscillospira</taxon>
    </lineage>
</organism>
<accession>A0A9D1A8M9</accession>
<proteinExistence type="predicted"/>
<dbReference type="EMBL" id="DVGD01000263">
    <property type="protein sequence ID" value="HIR10336.1"/>
    <property type="molecule type" value="Genomic_DNA"/>
</dbReference>
<reference evidence="1" key="1">
    <citation type="submission" date="2020-10" db="EMBL/GenBank/DDBJ databases">
        <authorList>
            <person name="Gilroy R."/>
        </authorList>
    </citation>
    <scope>NUCLEOTIDE SEQUENCE</scope>
    <source>
        <strain evidence="1">ChiHjej9B8-7071</strain>
    </source>
</reference>
<gene>
    <name evidence="1" type="ORF">IAA70_08020</name>
</gene>
<protein>
    <submittedName>
        <fullName evidence="1">Uncharacterized protein</fullName>
    </submittedName>
</protein>
<evidence type="ECO:0000313" key="1">
    <source>
        <dbReference type="EMBL" id="HIR10336.1"/>
    </source>
</evidence>
<comment type="caution">
    <text evidence="1">The sequence shown here is derived from an EMBL/GenBank/DDBJ whole genome shotgun (WGS) entry which is preliminary data.</text>
</comment>
<name>A0A9D1A8M9_9FIRM</name>
<evidence type="ECO:0000313" key="2">
    <source>
        <dbReference type="Proteomes" id="UP000824258"/>
    </source>
</evidence>
<reference evidence="1" key="2">
    <citation type="journal article" date="2021" name="PeerJ">
        <title>Extensive microbial diversity within the chicken gut microbiome revealed by metagenomics and culture.</title>
        <authorList>
            <person name="Gilroy R."/>
            <person name="Ravi A."/>
            <person name="Getino M."/>
            <person name="Pursley I."/>
            <person name="Horton D.L."/>
            <person name="Alikhan N.F."/>
            <person name="Baker D."/>
            <person name="Gharbi K."/>
            <person name="Hall N."/>
            <person name="Watson M."/>
            <person name="Adriaenssens E.M."/>
            <person name="Foster-Nyarko E."/>
            <person name="Jarju S."/>
            <person name="Secka A."/>
            <person name="Antonio M."/>
            <person name="Oren A."/>
            <person name="Chaudhuri R.R."/>
            <person name="La Ragione R."/>
            <person name="Hildebrand F."/>
            <person name="Pallen M.J."/>
        </authorList>
    </citation>
    <scope>NUCLEOTIDE SEQUENCE</scope>
    <source>
        <strain evidence="1">ChiHjej9B8-7071</strain>
    </source>
</reference>
<sequence length="88" mass="10290">MEDLFLPTLHTFENDNIFTGSWGSLRFKITPNIVKKTPKEVDMEASSMHAELWHGIFCYERSDMEAEETFPLSAEGREALYHWLKEHA</sequence>